<keyword evidence="1" id="KW-0472">Membrane</keyword>
<evidence type="ECO:0000256" key="1">
    <source>
        <dbReference type="SAM" id="Phobius"/>
    </source>
</evidence>
<name>A0ABR4GAY7_9EURO</name>
<comment type="caution">
    <text evidence="2">The sequence shown here is derived from an EMBL/GenBank/DDBJ whole genome shotgun (WGS) entry which is preliminary data.</text>
</comment>
<keyword evidence="1" id="KW-1133">Transmembrane helix</keyword>
<evidence type="ECO:0000313" key="3">
    <source>
        <dbReference type="Proteomes" id="UP001610563"/>
    </source>
</evidence>
<proteinExistence type="predicted"/>
<feature type="transmembrane region" description="Helical" evidence="1">
    <location>
        <begin position="22"/>
        <end position="43"/>
    </location>
</feature>
<protein>
    <submittedName>
        <fullName evidence="2">Uncharacterized protein</fullName>
    </submittedName>
</protein>
<dbReference type="Proteomes" id="UP001610563">
    <property type="component" value="Unassembled WGS sequence"/>
</dbReference>
<dbReference type="EMBL" id="JBFTWV010000028">
    <property type="protein sequence ID" value="KAL2796141.1"/>
    <property type="molecule type" value="Genomic_DNA"/>
</dbReference>
<gene>
    <name evidence="2" type="ORF">BJX66DRAFT_142019</name>
</gene>
<organism evidence="2 3">
    <name type="scientific">Aspergillus keveii</name>
    <dbReference type="NCBI Taxonomy" id="714993"/>
    <lineage>
        <taxon>Eukaryota</taxon>
        <taxon>Fungi</taxon>
        <taxon>Dikarya</taxon>
        <taxon>Ascomycota</taxon>
        <taxon>Pezizomycotina</taxon>
        <taxon>Eurotiomycetes</taxon>
        <taxon>Eurotiomycetidae</taxon>
        <taxon>Eurotiales</taxon>
        <taxon>Aspergillaceae</taxon>
        <taxon>Aspergillus</taxon>
        <taxon>Aspergillus subgen. Nidulantes</taxon>
    </lineage>
</organism>
<sequence length="63" mass="7074">MFAALLVLCSKATIIDFLTTTGLYITILACSLTLRLLTCSWGLTNKKEDACWLTALWRPFQAF</sequence>
<reference evidence="2 3" key="1">
    <citation type="submission" date="2024-07" db="EMBL/GenBank/DDBJ databases">
        <title>Section-level genome sequencing and comparative genomics of Aspergillus sections Usti and Cavernicolus.</title>
        <authorList>
            <consortium name="Lawrence Berkeley National Laboratory"/>
            <person name="Nybo J.L."/>
            <person name="Vesth T.C."/>
            <person name="Theobald S."/>
            <person name="Frisvad J.C."/>
            <person name="Larsen T.O."/>
            <person name="Kjaerboelling I."/>
            <person name="Rothschild-Mancinelli K."/>
            <person name="Lyhne E.K."/>
            <person name="Kogle M.E."/>
            <person name="Barry K."/>
            <person name="Clum A."/>
            <person name="Na H."/>
            <person name="Ledsgaard L."/>
            <person name="Lin J."/>
            <person name="Lipzen A."/>
            <person name="Kuo A."/>
            <person name="Riley R."/>
            <person name="Mondo S."/>
            <person name="Labutti K."/>
            <person name="Haridas S."/>
            <person name="Pangalinan J."/>
            <person name="Salamov A.A."/>
            <person name="Simmons B.A."/>
            <person name="Magnuson J.K."/>
            <person name="Chen J."/>
            <person name="Drula E."/>
            <person name="Henrissat B."/>
            <person name="Wiebenga A."/>
            <person name="Lubbers R.J."/>
            <person name="Gomes A.C."/>
            <person name="Makela M.R."/>
            <person name="Stajich J."/>
            <person name="Grigoriev I.V."/>
            <person name="Mortensen U.H."/>
            <person name="De Vries R.P."/>
            <person name="Baker S.E."/>
            <person name="Andersen M.R."/>
        </authorList>
    </citation>
    <scope>NUCLEOTIDE SEQUENCE [LARGE SCALE GENOMIC DNA]</scope>
    <source>
        <strain evidence="2 3">CBS 209.92</strain>
    </source>
</reference>
<accession>A0ABR4GAY7</accession>
<evidence type="ECO:0000313" key="2">
    <source>
        <dbReference type="EMBL" id="KAL2796141.1"/>
    </source>
</evidence>
<keyword evidence="1" id="KW-0812">Transmembrane</keyword>
<keyword evidence="3" id="KW-1185">Reference proteome</keyword>